<dbReference type="PaxDb" id="67767-A0A0J7P3T1"/>
<dbReference type="Pfam" id="PF00617">
    <property type="entry name" value="RasGEF"/>
    <property type="match status" value="1"/>
</dbReference>
<dbReference type="PROSITE" id="PS50106">
    <property type="entry name" value="PDZ"/>
    <property type="match status" value="1"/>
</dbReference>
<dbReference type="GO" id="GO:0007265">
    <property type="term" value="P:Ras protein signal transduction"/>
    <property type="evidence" value="ECO:0007669"/>
    <property type="project" value="TreeGrafter"/>
</dbReference>
<evidence type="ECO:0000256" key="2">
    <source>
        <dbReference type="PROSITE-ProRule" id="PRU00168"/>
    </source>
</evidence>
<feature type="compositionally biased region" description="Pro residues" evidence="3">
    <location>
        <begin position="511"/>
        <end position="522"/>
    </location>
</feature>
<evidence type="ECO:0000313" key="7">
    <source>
        <dbReference type="Proteomes" id="UP000036403"/>
    </source>
</evidence>
<dbReference type="Gene3D" id="2.30.42.10">
    <property type="match status" value="1"/>
</dbReference>
<dbReference type="PANTHER" id="PTHR23113:SF368">
    <property type="entry name" value="CELL DIVISION CONTROL PROTEIN 25"/>
    <property type="match status" value="1"/>
</dbReference>
<gene>
    <name evidence="6" type="ORF">RF55_605</name>
</gene>
<feature type="domain" description="Ras-GEF" evidence="4">
    <location>
        <begin position="1175"/>
        <end position="1415"/>
    </location>
</feature>
<feature type="domain" description="PDZ" evidence="5">
    <location>
        <begin position="9"/>
        <end position="78"/>
    </location>
</feature>
<dbReference type="PANTHER" id="PTHR23113">
    <property type="entry name" value="GUANINE NUCLEOTIDE EXCHANGE FACTOR"/>
    <property type="match status" value="1"/>
</dbReference>
<evidence type="ECO:0000313" key="6">
    <source>
        <dbReference type="EMBL" id="KMR04599.1"/>
    </source>
</evidence>
<organism evidence="6 7">
    <name type="scientific">Lasius niger</name>
    <name type="common">Black garden ant</name>
    <dbReference type="NCBI Taxonomy" id="67767"/>
    <lineage>
        <taxon>Eukaryota</taxon>
        <taxon>Metazoa</taxon>
        <taxon>Ecdysozoa</taxon>
        <taxon>Arthropoda</taxon>
        <taxon>Hexapoda</taxon>
        <taxon>Insecta</taxon>
        <taxon>Pterygota</taxon>
        <taxon>Neoptera</taxon>
        <taxon>Endopterygota</taxon>
        <taxon>Hymenoptera</taxon>
        <taxon>Apocrita</taxon>
        <taxon>Aculeata</taxon>
        <taxon>Formicoidea</taxon>
        <taxon>Formicidae</taxon>
        <taxon>Formicinae</taxon>
        <taxon>Lasius</taxon>
        <taxon>Lasius</taxon>
    </lineage>
</organism>
<dbReference type="InterPro" id="IPR001895">
    <property type="entry name" value="RASGEF_cat_dom"/>
</dbReference>
<comment type="caution">
    <text evidence="6">The sequence shown here is derived from an EMBL/GenBank/DDBJ whole genome shotgun (WGS) entry which is preliminary data.</text>
</comment>
<dbReference type="InterPro" id="IPR036034">
    <property type="entry name" value="PDZ_sf"/>
</dbReference>
<keyword evidence="1 2" id="KW-0344">Guanine-nucleotide releasing factor</keyword>
<evidence type="ECO:0000259" key="4">
    <source>
        <dbReference type="PROSITE" id="PS50009"/>
    </source>
</evidence>
<dbReference type="InterPro" id="IPR023578">
    <property type="entry name" value="Ras_GEF_dom_sf"/>
</dbReference>
<dbReference type="EMBL" id="LBMM01000178">
    <property type="protein sequence ID" value="KMR04599.1"/>
    <property type="molecule type" value="Genomic_DNA"/>
</dbReference>
<dbReference type="SUPFAM" id="SSF50156">
    <property type="entry name" value="PDZ domain-like"/>
    <property type="match status" value="1"/>
</dbReference>
<evidence type="ECO:0000256" key="3">
    <source>
        <dbReference type="SAM" id="MobiDB-lite"/>
    </source>
</evidence>
<dbReference type="SMART" id="SM00228">
    <property type="entry name" value="PDZ"/>
    <property type="match status" value="1"/>
</dbReference>
<accession>A0A0J7P3T1</accession>
<protein>
    <submittedName>
        <fullName evidence="6">Ras guanine nucleotide exchange factor e</fullName>
    </submittedName>
</protein>
<feature type="region of interest" description="Disordered" evidence="3">
    <location>
        <begin position="482"/>
        <end position="525"/>
    </location>
</feature>
<feature type="compositionally biased region" description="Low complexity" evidence="3">
    <location>
        <begin position="687"/>
        <end position="703"/>
    </location>
</feature>
<name>A0A0J7P3T1_LASNI</name>
<sequence>MAVIGVTRNVRLRRRGNAGFGFSLRGGREYAAGFYVSDVQPGGEAHRNGLRVGDQILRVNGYPVEDAVHQEVALLAKNQQVLVLKIRSVGMIPVKDNPNDPVTWHMVQQQQQQLQYNETGLGNVPNAEVRIRILVGEKGRLGCGVCRGIVPGLTVQSSNQNHRPVPGGQYHFNSRGNYEDDIDNEPLYDPVAPRIDYEVHDFDANPRDEANRRLAYRRDNARQQQDVIYDGPADDLPMYHGSKENGQAVGNRLTDLQLVQRQSEAERKTITTVEVHQSVCPPAPPPPLPYKWPAETKPMNAMGMQMGSTMSMGSTGSTETESSLESSCSKDSASTSSSLSTSSCEPASTVSYGSATGGGSSSITSKTTETSTTAYTTPRKDVARTSPIASTDLSTAITQELQRRAQQRMNNAAKAEVSKEKTPDIRKPQNLEALRSQEQKVTHDKLMEEFKRAHQKMFNSAQQKAQSLDQVPEKEQEKRILNETSTTMTATTTMTTTSTTTTTTTTTMGPAMPPPAPPPLPLPSKNRGNDDLVEMQSIESFKLKETPNTVPKPPPTYFPVTSPALNGSPRHIGTGSKVPKDAATSPVAELAKTSLTSVSPTNGAQVSKSLTGSKVAVRIGAYEGETKQPSRLEFLPQQSSRDCRNGDEAANSPVVSRLQNELAATLQRSNLRRKTEGEKQSPVKTISENATTSSNDTTNSEPNKLLQSNVEKLASVLSNKVTIRVALGLTPTKLIVAADVLQTNPGFICPSDIDVSIESFELVSVYPLEVWTRYGGAGDFVAPTWTEKDLYLGPTFNELLNGHYTPVPVRFAGASLQDVMYELGDRTPCYVTCKKSCQSWPCQIKFDSQAKSQRSGGLCNVIFTRNRSAHRHDCTASCKKCQNILSEEEFIEHVEKKYEKHRQQHRKGSSLASKVSRFGFGIPEKCNSELILGPYRGDSGYVDVSELPHRFVDPRKLIESGVTIWEDHRSFKSQKHPRRYAFSSAAHFFHALGPWSVQPGERESVQTLRSPSAVNIRKQPSDPELRLPVSRRQLTASVSCTALTSGSSSIVGTVTRGRVILFWTPEYWYRPQAAAVAYRELRHHLASLRDFRCGKEKQAKRKLFCRRKNQISGESGNSESTITGKSSSLLERVLFINGARKQNKRLIESADVDKGTAQLRRLLKMNLRITVWDLDSTTLAAQLTMIDRDLFVRIPATEIEVLIHQRSSRNAPNVGAWIAFSHRIACLTVSEILAIKQLDMRTRIMARFINAADKCFALGNFQSCRSILAGLQAPPIYRLRRSWSYLRTHHANRYESMEKLSKIYRNPRCSKYQRTWTAAERSPPCMPYVGHFLIKVLGLNGLREIEASFASSSTRKQSTTKTGTLESINNNFNNIRSGDGQNIIRSERDGFSRLARRIFVATLARIKFTKRRKPADEMTNDVWTCRQRYLARKFLYRWRAFILESKILSEDERRSKNVDLKRKHVLNMAIWLTNCQRFAQSYNFPLNSFACEYLLKARYREDRENFFISLKLEPPKTT</sequence>
<dbReference type="OrthoDB" id="6021951at2759"/>
<dbReference type="GO" id="GO:0005085">
    <property type="term" value="F:guanyl-nucleotide exchange factor activity"/>
    <property type="evidence" value="ECO:0007669"/>
    <property type="project" value="UniProtKB-KW"/>
</dbReference>
<dbReference type="SMART" id="SM00147">
    <property type="entry name" value="RasGEF"/>
    <property type="match status" value="1"/>
</dbReference>
<feature type="compositionally biased region" description="Low complexity" evidence="3">
    <location>
        <begin position="361"/>
        <end position="377"/>
    </location>
</feature>
<dbReference type="SUPFAM" id="SSF48366">
    <property type="entry name" value="Ras GEF"/>
    <property type="match status" value="1"/>
</dbReference>
<keyword evidence="7" id="KW-1185">Reference proteome</keyword>
<reference evidence="6 7" key="1">
    <citation type="submission" date="2015-04" db="EMBL/GenBank/DDBJ databases">
        <title>Lasius niger genome sequencing.</title>
        <authorList>
            <person name="Konorov E.A."/>
            <person name="Nikitin M.A."/>
            <person name="Kirill M.V."/>
            <person name="Chang P."/>
        </authorList>
    </citation>
    <scope>NUCLEOTIDE SEQUENCE [LARGE SCALE GENOMIC DNA]</scope>
    <source>
        <tissue evidence="6">Whole</tissue>
    </source>
</reference>
<dbReference type="InterPro" id="IPR008937">
    <property type="entry name" value="Ras-like_GEF"/>
</dbReference>
<dbReference type="PROSITE" id="PS50009">
    <property type="entry name" value="RASGEF_CAT"/>
    <property type="match status" value="1"/>
</dbReference>
<evidence type="ECO:0000256" key="1">
    <source>
        <dbReference type="ARBA" id="ARBA00022658"/>
    </source>
</evidence>
<feature type="region of interest" description="Disordered" evidence="3">
    <location>
        <begin position="628"/>
        <end position="704"/>
    </location>
</feature>
<dbReference type="Gene3D" id="1.10.840.10">
    <property type="entry name" value="Ras guanine-nucleotide exchange factors catalytic domain"/>
    <property type="match status" value="1"/>
</dbReference>
<dbReference type="Pfam" id="PF00595">
    <property type="entry name" value="PDZ"/>
    <property type="match status" value="1"/>
</dbReference>
<feature type="region of interest" description="Disordered" evidence="3">
    <location>
        <begin position="300"/>
        <end position="391"/>
    </location>
</feature>
<dbReference type="Proteomes" id="UP000036403">
    <property type="component" value="Unassembled WGS sequence"/>
</dbReference>
<proteinExistence type="predicted"/>
<feature type="compositionally biased region" description="Low complexity" evidence="3">
    <location>
        <begin position="302"/>
        <end position="354"/>
    </location>
</feature>
<dbReference type="STRING" id="67767.A0A0J7P3T1"/>
<dbReference type="InterPro" id="IPR001478">
    <property type="entry name" value="PDZ"/>
</dbReference>
<evidence type="ECO:0000259" key="5">
    <source>
        <dbReference type="PROSITE" id="PS50106"/>
    </source>
</evidence>
<dbReference type="GO" id="GO:0005886">
    <property type="term" value="C:plasma membrane"/>
    <property type="evidence" value="ECO:0007669"/>
    <property type="project" value="TreeGrafter"/>
</dbReference>
<dbReference type="InterPro" id="IPR036964">
    <property type="entry name" value="RASGEF_cat_dom_sf"/>
</dbReference>
<feature type="compositionally biased region" description="Low complexity" evidence="3">
    <location>
        <begin position="484"/>
        <end position="510"/>
    </location>
</feature>